<name>A0A318KHE2_9NOCA</name>
<evidence type="ECO:0000256" key="1">
    <source>
        <dbReference type="SAM" id="SignalP"/>
    </source>
</evidence>
<dbReference type="AlphaFoldDB" id="A0A318KHE2"/>
<sequence length="100" mass="10503">MTKSVLKAAYVAAMVGALGSLAVTEANASPAFLGPDGAAIYYNSGPNAEDWAYTLPNQCLAKQNQLRNAGYPGVYDCIPYTGEGYGDPSAPSGWYTGWWG</sequence>
<comment type="caution">
    <text evidence="2">The sequence shown here is derived from an EMBL/GenBank/DDBJ whole genome shotgun (WGS) entry which is preliminary data.</text>
</comment>
<evidence type="ECO:0000313" key="3">
    <source>
        <dbReference type="Proteomes" id="UP000247569"/>
    </source>
</evidence>
<proteinExistence type="predicted"/>
<feature type="signal peptide" evidence="1">
    <location>
        <begin position="1"/>
        <end position="28"/>
    </location>
</feature>
<accession>A0A318KHE2</accession>
<feature type="chain" id="PRO_5016311236" description="Secreted protein" evidence="1">
    <location>
        <begin position="29"/>
        <end position="100"/>
    </location>
</feature>
<dbReference type="Proteomes" id="UP000247569">
    <property type="component" value="Unassembled WGS sequence"/>
</dbReference>
<keyword evidence="3" id="KW-1185">Reference proteome</keyword>
<gene>
    <name evidence="2" type="ORF">DFR70_103292</name>
</gene>
<evidence type="ECO:0008006" key="4">
    <source>
        <dbReference type="Google" id="ProtNLM"/>
    </source>
</evidence>
<evidence type="ECO:0000313" key="2">
    <source>
        <dbReference type="EMBL" id="PXX66543.1"/>
    </source>
</evidence>
<reference evidence="2 3" key="1">
    <citation type="submission" date="2018-05" db="EMBL/GenBank/DDBJ databases">
        <title>Genomic Encyclopedia of Type Strains, Phase IV (KMG-IV): sequencing the most valuable type-strain genomes for metagenomic binning, comparative biology and taxonomic classification.</title>
        <authorList>
            <person name="Goeker M."/>
        </authorList>
    </citation>
    <scope>NUCLEOTIDE SEQUENCE [LARGE SCALE GENOMIC DNA]</scope>
    <source>
        <strain evidence="2 3">DSM 44704</strain>
    </source>
</reference>
<organism evidence="2 3">
    <name type="scientific">Nocardia tenerifensis</name>
    <dbReference type="NCBI Taxonomy" id="228006"/>
    <lineage>
        <taxon>Bacteria</taxon>
        <taxon>Bacillati</taxon>
        <taxon>Actinomycetota</taxon>
        <taxon>Actinomycetes</taxon>
        <taxon>Mycobacteriales</taxon>
        <taxon>Nocardiaceae</taxon>
        <taxon>Nocardia</taxon>
    </lineage>
</organism>
<protein>
    <recommendedName>
        <fullName evidence="4">Secreted protein</fullName>
    </recommendedName>
</protein>
<dbReference type="RefSeq" id="WP_040731671.1">
    <property type="nucleotide sequence ID" value="NZ_QJKF01000003.1"/>
</dbReference>
<dbReference type="EMBL" id="QJKF01000003">
    <property type="protein sequence ID" value="PXX66543.1"/>
    <property type="molecule type" value="Genomic_DNA"/>
</dbReference>
<keyword evidence="1" id="KW-0732">Signal</keyword>